<dbReference type="InterPro" id="IPR006696">
    <property type="entry name" value="DUF423"/>
</dbReference>
<keyword evidence="4 6" id="KW-1133">Transmembrane helix</keyword>
<dbReference type="PANTHER" id="PTHR43461">
    <property type="entry name" value="TRANSMEMBRANE PROTEIN 256"/>
    <property type="match status" value="1"/>
</dbReference>
<organism evidence="7 8">
    <name type="scientific">Nibrella viscosa</name>
    <dbReference type="NCBI Taxonomy" id="1084524"/>
    <lineage>
        <taxon>Bacteria</taxon>
        <taxon>Pseudomonadati</taxon>
        <taxon>Bacteroidota</taxon>
        <taxon>Cytophagia</taxon>
        <taxon>Cytophagales</taxon>
        <taxon>Spirosomataceae</taxon>
        <taxon>Nibrella</taxon>
    </lineage>
</organism>
<evidence type="ECO:0000313" key="8">
    <source>
        <dbReference type="Proteomes" id="UP001500936"/>
    </source>
</evidence>
<gene>
    <name evidence="7" type="ORF">GCM10023187_15930</name>
</gene>
<comment type="similarity">
    <text evidence="2">Belongs to the UPF0382 family.</text>
</comment>
<feature type="transmembrane region" description="Helical" evidence="6">
    <location>
        <begin position="47"/>
        <end position="64"/>
    </location>
</feature>
<comment type="subcellular location">
    <subcellularLocation>
        <location evidence="1">Membrane</location>
        <topology evidence="1">Multi-pass membrane protein</topology>
    </subcellularLocation>
</comment>
<keyword evidence="3 6" id="KW-0812">Transmembrane</keyword>
<feature type="transmembrane region" description="Helical" evidence="6">
    <location>
        <begin position="106"/>
        <end position="125"/>
    </location>
</feature>
<keyword evidence="5 6" id="KW-0472">Membrane</keyword>
<comment type="caution">
    <text evidence="7">The sequence shown here is derived from an EMBL/GenBank/DDBJ whole genome shotgun (WGS) entry which is preliminary data.</text>
</comment>
<accession>A0ABP8K6Z9</accession>
<dbReference type="Proteomes" id="UP001500936">
    <property type="component" value="Unassembled WGS sequence"/>
</dbReference>
<feature type="transmembrane region" description="Helical" evidence="6">
    <location>
        <begin position="76"/>
        <end position="100"/>
    </location>
</feature>
<evidence type="ECO:0000256" key="6">
    <source>
        <dbReference type="SAM" id="Phobius"/>
    </source>
</evidence>
<dbReference type="Pfam" id="PF04241">
    <property type="entry name" value="DUF423"/>
    <property type="match status" value="1"/>
</dbReference>
<dbReference type="EMBL" id="BAABHB010000002">
    <property type="protein sequence ID" value="GAA4401604.1"/>
    <property type="molecule type" value="Genomic_DNA"/>
</dbReference>
<evidence type="ECO:0000313" key="7">
    <source>
        <dbReference type="EMBL" id="GAA4401604.1"/>
    </source>
</evidence>
<sequence>MVKFFIQSGAALGLLGVALGAFGAHALRAMLDASGRADTYETAVKYQFYHALALLAVGILIQLLGNNPAAVRLLNIAGYLFLAGVIIFSGSLYILCFTGITTFGAITPIGGVLLIVGWALLFWAFI</sequence>
<evidence type="ECO:0000256" key="2">
    <source>
        <dbReference type="ARBA" id="ARBA00009694"/>
    </source>
</evidence>
<protein>
    <submittedName>
        <fullName evidence="7">DUF423 domain-containing protein</fullName>
    </submittedName>
</protein>
<evidence type="ECO:0000256" key="4">
    <source>
        <dbReference type="ARBA" id="ARBA00022989"/>
    </source>
</evidence>
<reference evidence="8" key="1">
    <citation type="journal article" date="2019" name="Int. J. Syst. Evol. Microbiol.">
        <title>The Global Catalogue of Microorganisms (GCM) 10K type strain sequencing project: providing services to taxonomists for standard genome sequencing and annotation.</title>
        <authorList>
            <consortium name="The Broad Institute Genomics Platform"/>
            <consortium name="The Broad Institute Genome Sequencing Center for Infectious Disease"/>
            <person name="Wu L."/>
            <person name="Ma J."/>
        </authorList>
    </citation>
    <scope>NUCLEOTIDE SEQUENCE [LARGE SCALE GENOMIC DNA]</scope>
    <source>
        <strain evidence="8">JCM 17925</strain>
    </source>
</reference>
<proteinExistence type="inferred from homology"/>
<evidence type="ECO:0000256" key="1">
    <source>
        <dbReference type="ARBA" id="ARBA00004141"/>
    </source>
</evidence>
<name>A0ABP8K6Z9_9BACT</name>
<dbReference type="RefSeq" id="WP_345265721.1">
    <property type="nucleotide sequence ID" value="NZ_BAABHB010000002.1"/>
</dbReference>
<evidence type="ECO:0000256" key="5">
    <source>
        <dbReference type="ARBA" id="ARBA00023136"/>
    </source>
</evidence>
<keyword evidence="8" id="KW-1185">Reference proteome</keyword>
<dbReference type="PANTHER" id="PTHR43461:SF1">
    <property type="entry name" value="TRANSMEMBRANE PROTEIN 256"/>
    <property type="match status" value="1"/>
</dbReference>
<evidence type="ECO:0000256" key="3">
    <source>
        <dbReference type="ARBA" id="ARBA00022692"/>
    </source>
</evidence>